<evidence type="ECO:0000256" key="3">
    <source>
        <dbReference type="ARBA" id="ARBA00005022"/>
    </source>
</evidence>
<reference evidence="19" key="1">
    <citation type="submission" date="2020-08" db="EMBL/GenBank/DDBJ databases">
        <title>Chromosome-level assembly of Southern catfish (Silurus meridionalis) provides insights into visual adaptation to the nocturnal and benthic lifestyles.</title>
        <authorList>
            <person name="Zhang Y."/>
            <person name="Wang D."/>
            <person name="Peng Z."/>
        </authorList>
    </citation>
    <scope>NUCLEOTIDE SEQUENCE</scope>
    <source>
        <strain evidence="19">SWU-2019-XX</strain>
        <tissue evidence="19">Muscle</tissue>
    </source>
</reference>
<evidence type="ECO:0000256" key="6">
    <source>
        <dbReference type="ARBA" id="ARBA00016835"/>
    </source>
</evidence>
<dbReference type="NCBIfam" id="TIGR02410">
    <property type="entry name" value="carnitine_TMLD"/>
    <property type="match status" value="1"/>
</dbReference>
<comment type="cofactor">
    <cofactor evidence="2">
        <name>L-ascorbate</name>
        <dbReference type="ChEBI" id="CHEBI:38290"/>
    </cofactor>
</comment>
<evidence type="ECO:0000256" key="8">
    <source>
        <dbReference type="ARBA" id="ARBA00022873"/>
    </source>
</evidence>
<dbReference type="GO" id="GO:0005506">
    <property type="term" value="F:iron ion binding"/>
    <property type="evidence" value="ECO:0007669"/>
    <property type="project" value="InterPro"/>
</dbReference>
<gene>
    <name evidence="19" type="ORF">HF521_005813</name>
</gene>
<keyword evidence="11" id="KW-0408">Iron</keyword>
<keyword evidence="10" id="KW-0560">Oxidoreductase</keyword>
<evidence type="ECO:0000259" key="18">
    <source>
        <dbReference type="Pfam" id="PF06155"/>
    </source>
</evidence>
<protein>
    <recommendedName>
        <fullName evidence="6">Trimethyllysine dioxygenase, mitochondrial</fullName>
        <ecNumber evidence="5">1.14.11.8</ecNumber>
    </recommendedName>
    <alternativeName>
        <fullName evidence="13">Epsilon-trimethyllysine 2-oxoglutarate dioxygenase</fullName>
    </alternativeName>
    <alternativeName>
        <fullName evidence="12">TML hydroxylase</fullName>
    </alternativeName>
    <alternativeName>
        <fullName evidence="14">TML-alpha-ketoglutarate dioxygenase</fullName>
    </alternativeName>
</protein>
<evidence type="ECO:0000256" key="10">
    <source>
        <dbReference type="ARBA" id="ARBA00023002"/>
    </source>
</evidence>
<comment type="similarity">
    <text evidence="4">Belongs to the gamma-BBH/TMLD family.</text>
</comment>
<dbReference type="GO" id="GO:0050353">
    <property type="term" value="F:trimethyllysine dioxygenase activity"/>
    <property type="evidence" value="ECO:0007669"/>
    <property type="project" value="UniProtKB-EC"/>
</dbReference>
<keyword evidence="7" id="KW-0479">Metal-binding</keyword>
<comment type="caution">
    <text evidence="19">The sequence shown here is derived from an EMBL/GenBank/DDBJ whole genome shotgun (WGS) entry which is preliminary data.</text>
</comment>
<evidence type="ECO:0000256" key="5">
    <source>
        <dbReference type="ARBA" id="ARBA00012267"/>
    </source>
</evidence>
<dbReference type="InterPro" id="IPR010376">
    <property type="entry name" value="GBBH-like_N"/>
</dbReference>
<dbReference type="Gene3D" id="3.30.2020.30">
    <property type="match status" value="1"/>
</dbReference>
<evidence type="ECO:0000259" key="17">
    <source>
        <dbReference type="Pfam" id="PF02668"/>
    </source>
</evidence>
<comment type="pathway">
    <text evidence="3">Amine and polyamine biosynthesis; carnitine biosynthesis.</text>
</comment>
<comment type="function">
    <text evidence="15">Converts trimethyllysine (TML) into hydroxytrimethyllysine (HTML).</text>
</comment>
<dbReference type="InterPro" id="IPR012776">
    <property type="entry name" value="Trimethyllysine_dOase"/>
</dbReference>
<dbReference type="AlphaFoldDB" id="A0A8T0AYB4"/>
<name>A0A8T0AYB4_SILME</name>
<accession>A0A8T0AYB4</accession>
<evidence type="ECO:0000256" key="11">
    <source>
        <dbReference type="ARBA" id="ARBA00023004"/>
    </source>
</evidence>
<feature type="domain" description="TauD/TfdA-like" evidence="17">
    <location>
        <begin position="211"/>
        <end position="451"/>
    </location>
</feature>
<keyword evidence="20" id="KW-1185">Reference proteome</keyword>
<evidence type="ECO:0000256" key="16">
    <source>
        <dbReference type="ARBA" id="ARBA00049334"/>
    </source>
</evidence>
<dbReference type="Pfam" id="PF06155">
    <property type="entry name" value="GBBH-like_N"/>
    <property type="match status" value="1"/>
</dbReference>
<dbReference type="InterPro" id="IPR050411">
    <property type="entry name" value="AlphaKG_dependent_hydroxylases"/>
</dbReference>
<dbReference type="Pfam" id="PF02668">
    <property type="entry name" value="TauD"/>
    <property type="match status" value="1"/>
</dbReference>
<keyword evidence="9" id="KW-0223">Dioxygenase</keyword>
<dbReference type="InterPro" id="IPR003819">
    <property type="entry name" value="TauD/TfdA-like"/>
</dbReference>
<feature type="domain" description="Gamma-butyrobetaine hydroxylase-like N-terminal" evidence="18">
    <location>
        <begin position="115"/>
        <end position="180"/>
    </location>
</feature>
<evidence type="ECO:0000256" key="12">
    <source>
        <dbReference type="ARBA" id="ARBA00030363"/>
    </source>
</evidence>
<dbReference type="Proteomes" id="UP000606274">
    <property type="component" value="Unassembled WGS sequence"/>
</dbReference>
<proteinExistence type="inferred from homology"/>
<dbReference type="GO" id="GO:0005739">
    <property type="term" value="C:mitochondrion"/>
    <property type="evidence" value="ECO:0007669"/>
    <property type="project" value="TreeGrafter"/>
</dbReference>
<evidence type="ECO:0000313" key="20">
    <source>
        <dbReference type="Proteomes" id="UP000606274"/>
    </source>
</evidence>
<dbReference type="InterPro" id="IPR038492">
    <property type="entry name" value="GBBH-like_N_sf"/>
</dbReference>
<dbReference type="SUPFAM" id="SSF51197">
    <property type="entry name" value="Clavaminate synthase-like"/>
    <property type="match status" value="1"/>
</dbReference>
<evidence type="ECO:0000256" key="9">
    <source>
        <dbReference type="ARBA" id="ARBA00022964"/>
    </source>
</evidence>
<evidence type="ECO:0000313" key="19">
    <source>
        <dbReference type="EMBL" id="KAF7697395.1"/>
    </source>
</evidence>
<evidence type="ECO:0000256" key="1">
    <source>
        <dbReference type="ARBA" id="ARBA00001954"/>
    </source>
</evidence>
<evidence type="ECO:0000256" key="4">
    <source>
        <dbReference type="ARBA" id="ARBA00008654"/>
    </source>
</evidence>
<sequence>MRREALYPSFDRVNVARMRVFSRSDNNHCHLKADRVKFFSSSSLQSRHLSIYNPSIMALVQMFVKLRGSVQSVSRAWGCAPVTVGSNRCQHTAPQDIYHWQLLDDCFQLRYGGLMMHFNYVWLRDHCRSASCYNSKTNQRNLDTGSIDLNIRPTKTRVDEENLFLTWPDGHATRYNLAWLAKNSYEGQKWSAKQPRILWNSEIYTNAKVPPVSWEKFMSCDEELKMFLNNFLLYGIAFVEDVPATIDATETVSKRVSVIRETMYGRMWSFTSDFSRGDTAYTKLALDRHTDTSYFQEPCGIQVFHCLRHEGTGGRTLLVDGFNSANKVLEQSPENFELLSQVPIKHEFIENTGDYQNHMIGIGPVVNVYPWNNDVYMMRYNNYDRAVINTVPHNVTQRWYVAHRQLTDELRKPENELWVKLKPGKVLFIDNWRVLHGRDSFTGLRQLCGCYLTRDDVLNTARALGLQA</sequence>
<evidence type="ECO:0000256" key="15">
    <source>
        <dbReference type="ARBA" id="ARBA00046008"/>
    </source>
</evidence>
<evidence type="ECO:0000256" key="14">
    <source>
        <dbReference type="ARBA" id="ARBA00032283"/>
    </source>
</evidence>
<dbReference type="InterPro" id="IPR042098">
    <property type="entry name" value="TauD-like_sf"/>
</dbReference>
<comment type="cofactor">
    <cofactor evidence="1">
        <name>Fe(2+)</name>
        <dbReference type="ChEBI" id="CHEBI:29033"/>
    </cofactor>
</comment>
<dbReference type="PANTHER" id="PTHR10696:SF51">
    <property type="entry name" value="TRIMETHYLLYSINE DIOXYGENASE, MITOCHONDRIAL"/>
    <property type="match status" value="1"/>
</dbReference>
<dbReference type="FunFam" id="3.30.2020.30:FF:000002">
    <property type="entry name" value="Putative gamma-butyrobetaine dioxygenase"/>
    <property type="match status" value="1"/>
</dbReference>
<comment type="catalytic activity">
    <reaction evidence="16">
        <text>N(6),N(6),N(6)-trimethyl-L-lysine + 2-oxoglutarate + O2 = (3S)-3-hydroxy-N(6),N(6),N(6)-trimethyl-L-lysine + succinate + CO2</text>
        <dbReference type="Rhea" id="RHEA:14181"/>
        <dbReference type="ChEBI" id="CHEBI:15379"/>
        <dbReference type="ChEBI" id="CHEBI:16526"/>
        <dbReference type="ChEBI" id="CHEBI:16810"/>
        <dbReference type="ChEBI" id="CHEBI:30031"/>
        <dbReference type="ChEBI" id="CHEBI:58100"/>
        <dbReference type="ChEBI" id="CHEBI:141499"/>
        <dbReference type="EC" id="1.14.11.8"/>
    </reaction>
</comment>
<dbReference type="EC" id="1.14.11.8" evidence="5"/>
<organism evidence="19 20">
    <name type="scientific">Silurus meridionalis</name>
    <name type="common">Southern catfish</name>
    <name type="synonym">Silurus soldatovi meridionalis</name>
    <dbReference type="NCBI Taxonomy" id="175797"/>
    <lineage>
        <taxon>Eukaryota</taxon>
        <taxon>Metazoa</taxon>
        <taxon>Chordata</taxon>
        <taxon>Craniata</taxon>
        <taxon>Vertebrata</taxon>
        <taxon>Euteleostomi</taxon>
        <taxon>Actinopterygii</taxon>
        <taxon>Neopterygii</taxon>
        <taxon>Teleostei</taxon>
        <taxon>Ostariophysi</taxon>
        <taxon>Siluriformes</taxon>
        <taxon>Siluridae</taxon>
        <taxon>Silurus</taxon>
    </lineage>
</organism>
<evidence type="ECO:0000256" key="13">
    <source>
        <dbReference type="ARBA" id="ARBA00031778"/>
    </source>
</evidence>
<dbReference type="CDD" id="cd00250">
    <property type="entry name" value="CAS_like"/>
    <property type="match status" value="1"/>
</dbReference>
<dbReference type="Gene3D" id="3.60.130.10">
    <property type="entry name" value="Clavaminate synthase-like"/>
    <property type="match status" value="1"/>
</dbReference>
<dbReference type="PANTHER" id="PTHR10696">
    <property type="entry name" value="GAMMA-BUTYROBETAINE HYDROXYLASE-RELATED"/>
    <property type="match status" value="1"/>
</dbReference>
<evidence type="ECO:0000256" key="2">
    <source>
        <dbReference type="ARBA" id="ARBA00001961"/>
    </source>
</evidence>
<dbReference type="EMBL" id="JABFDY010000015">
    <property type="protein sequence ID" value="KAF7697395.1"/>
    <property type="molecule type" value="Genomic_DNA"/>
</dbReference>
<dbReference type="FunFam" id="3.60.130.10:FF:000001">
    <property type="entry name" value="Trimethyllysine dioxygenase, mitochondrial"/>
    <property type="match status" value="1"/>
</dbReference>
<evidence type="ECO:0000256" key="7">
    <source>
        <dbReference type="ARBA" id="ARBA00022723"/>
    </source>
</evidence>
<dbReference type="GO" id="GO:0045329">
    <property type="term" value="P:carnitine biosynthetic process"/>
    <property type="evidence" value="ECO:0007669"/>
    <property type="project" value="UniProtKB-KW"/>
</dbReference>
<keyword evidence="8" id="KW-0124">Carnitine biosynthesis</keyword>